<comment type="caution">
    <text evidence="1">The sequence shown here is derived from an EMBL/GenBank/DDBJ whole genome shotgun (WGS) entry which is preliminary data.</text>
</comment>
<protein>
    <submittedName>
        <fullName evidence="1">Uncharacterized protein</fullName>
    </submittedName>
</protein>
<evidence type="ECO:0000313" key="2">
    <source>
        <dbReference type="Proteomes" id="UP001287356"/>
    </source>
</evidence>
<reference evidence="1" key="1">
    <citation type="journal article" date="2023" name="Mol. Phylogenet. Evol.">
        <title>Genome-scale phylogeny and comparative genomics of the fungal order Sordariales.</title>
        <authorList>
            <person name="Hensen N."/>
            <person name="Bonometti L."/>
            <person name="Westerberg I."/>
            <person name="Brannstrom I.O."/>
            <person name="Guillou S."/>
            <person name="Cros-Aarteil S."/>
            <person name="Calhoun S."/>
            <person name="Haridas S."/>
            <person name="Kuo A."/>
            <person name="Mondo S."/>
            <person name="Pangilinan J."/>
            <person name="Riley R."/>
            <person name="LaButti K."/>
            <person name="Andreopoulos B."/>
            <person name="Lipzen A."/>
            <person name="Chen C."/>
            <person name="Yan M."/>
            <person name="Daum C."/>
            <person name="Ng V."/>
            <person name="Clum A."/>
            <person name="Steindorff A."/>
            <person name="Ohm R.A."/>
            <person name="Martin F."/>
            <person name="Silar P."/>
            <person name="Natvig D.O."/>
            <person name="Lalanne C."/>
            <person name="Gautier V."/>
            <person name="Ament-Velasquez S.L."/>
            <person name="Kruys A."/>
            <person name="Hutchinson M.I."/>
            <person name="Powell A.J."/>
            <person name="Barry K."/>
            <person name="Miller A.N."/>
            <person name="Grigoriev I.V."/>
            <person name="Debuchy R."/>
            <person name="Gladieux P."/>
            <person name="Hiltunen Thoren M."/>
            <person name="Johannesson H."/>
        </authorList>
    </citation>
    <scope>NUCLEOTIDE SEQUENCE</scope>
    <source>
        <strain evidence="1">CBS 958.72</strain>
    </source>
</reference>
<accession>A0AAE0MZ38</accession>
<reference evidence="1" key="2">
    <citation type="submission" date="2023-06" db="EMBL/GenBank/DDBJ databases">
        <authorList>
            <consortium name="Lawrence Berkeley National Laboratory"/>
            <person name="Haridas S."/>
            <person name="Hensen N."/>
            <person name="Bonometti L."/>
            <person name="Westerberg I."/>
            <person name="Brannstrom I.O."/>
            <person name="Guillou S."/>
            <person name="Cros-Aarteil S."/>
            <person name="Calhoun S."/>
            <person name="Kuo A."/>
            <person name="Mondo S."/>
            <person name="Pangilinan J."/>
            <person name="Riley R."/>
            <person name="Labutti K."/>
            <person name="Andreopoulos B."/>
            <person name="Lipzen A."/>
            <person name="Chen C."/>
            <person name="Yanf M."/>
            <person name="Daum C."/>
            <person name="Ng V."/>
            <person name="Clum A."/>
            <person name="Steindorff A."/>
            <person name="Ohm R."/>
            <person name="Martin F."/>
            <person name="Silar P."/>
            <person name="Natvig D."/>
            <person name="Lalanne C."/>
            <person name="Gautier V."/>
            <person name="Ament-Velasquez S.L."/>
            <person name="Kruys A."/>
            <person name="Hutchinson M.I."/>
            <person name="Powell A.J."/>
            <person name="Barry K."/>
            <person name="Miller A.N."/>
            <person name="Grigoriev I.V."/>
            <person name="Debuchy R."/>
            <person name="Gladieux P."/>
            <person name="Thoren M.H."/>
            <person name="Johannesson H."/>
        </authorList>
    </citation>
    <scope>NUCLEOTIDE SEQUENCE</scope>
    <source>
        <strain evidence="1">CBS 958.72</strain>
    </source>
</reference>
<gene>
    <name evidence="1" type="ORF">B0T24DRAFT_671630</name>
</gene>
<keyword evidence="2" id="KW-1185">Reference proteome</keyword>
<proteinExistence type="predicted"/>
<dbReference type="AlphaFoldDB" id="A0AAE0MZ38"/>
<sequence length="338" mass="36507">MDAPPPEYSSVVVPRGGNLPCCHDGTDGCEIHNPNHVAVFWDASLPSNIGPRSKGFIQTLLGKGNKPTPTPSPNKHDTIPQVWSLLPVHSSTHNPLPLVHPQVPYTLAFYHIHAAMTSPSPDLSALHCTGTSPRGLTAPRPCITWSITPKICPSLSPSPSASPPPTFLLAHTCSFTIPLSHGHPHSHSRHYRATHWLSSIGYRAFRPCPHMTTFRFNSVREASGGSGPAGAVIGVGYGLENVLGEKMQDQWRSDLHAASGMGPLLANVSCAMCYTDVSVRFAVRGGSVAVRFGVFKDLGAGRDPREPKWVGAMGLSQERVNIRERGDFGRLRRVFEGM</sequence>
<name>A0AAE0MZ38_9PEZI</name>
<dbReference type="EMBL" id="JAULSN010000013">
    <property type="protein sequence ID" value="KAK3360954.1"/>
    <property type="molecule type" value="Genomic_DNA"/>
</dbReference>
<organism evidence="1 2">
    <name type="scientific">Lasiosphaeria ovina</name>
    <dbReference type="NCBI Taxonomy" id="92902"/>
    <lineage>
        <taxon>Eukaryota</taxon>
        <taxon>Fungi</taxon>
        <taxon>Dikarya</taxon>
        <taxon>Ascomycota</taxon>
        <taxon>Pezizomycotina</taxon>
        <taxon>Sordariomycetes</taxon>
        <taxon>Sordariomycetidae</taxon>
        <taxon>Sordariales</taxon>
        <taxon>Lasiosphaeriaceae</taxon>
        <taxon>Lasiosphaeria</taxon>
    </lineage>
</organism>
<evidence type="ECO:0000313" key="1">
    <source>
        <dbReference type="EMBL" id="KAK3360954.1"/>
    </source>
</evidence>
<dbReference type="Proteomes" id="UP001287356">
    <property type="component" value="Unassembled WGS sequence"/>
</dbReference>